<dbReference type="GO" id="GO:0090313">
    <property type="term" value="P:regulation of protein targeting to membrane"/>
    <property type="evidence" value="ECO:0007669"/>
    <property type="project" value="TreeGrafter"/>
</dbReference>
<dbReference type="RefSeq" id="WP_319614396.1">
    <property type="nucleotide sequence ID" value="NZ_JAWXYB010000018.1"/>
</dbReference>
<dbReference type="PANTHER" id="PTHR30441">
    <property type="entry name" value="DUF748 DOMAIN-CONTAINING PROTEIN"/>
    <property type="match status" value="1"/>
</dbReference>
<dbReference type="AlphaFoldDB" id="A0AAW9DRZ3"/>
<dbReference type="Pfam" id="PF05170">
    <property type="entry name" value="AsmA"/>
    <property type="match status" value="1"/>
</dbReference>
<gene>
    <name evidence="2" type="ORF">SIL87_11965</name>
</gene>
<dbReference type="InterPro" id="IPR052894">
    <property type="entry name" value="AsmA-related"/>
</dbReference>
<dbReference type="EMBL" id="JAWXYB010000018">
    <property type="protein sequence ID" value="MDX5931485.1"/>
    <property type="molecule type" value="Genomic_DNA"/>
</dbReference>
<organism evidence="2 3">
    <name type="scientific">Acidiphilium acidophilum</name>
    <name type="common">Thiobacillus acidophilus</name>
    <dbReference type="NCBI Taxonomy" id="76588"/>
    <lineage>
        <taxon>Bacteria</taxon>
        <taxon>Pseudomonadati</taxon>
        <taxon>Pseudomonadota</taxon>
        <taxon>Alphaproteobacteria</taxon>
        <taxon>Acetobacterales</taxon>
        <taxon>Acidocellaceae</taxon>
        <taxon>Acidiphilium</taxon>
    </lineage>
</organism>
<sequence length="1063" mass="107740">MSGTAQRRAMYRRRAIATLALFGVIALGVIYGPRLASGNYHRAAIERLASSAIGRRVRITGLIELALVPDPQLRAETVTIGGPRGAVVTAQTLKLDLAPWPLLLGRLRARRLTLRKPQIDLPWPLPGGAQAVAPPLWLASLHATIEDGTLHLGSITFTHADLSIFTGGPNAVLAASGSVEIAGQRADVTLDIDDTGSSAPAPVTADITLDDRTKLGFRGTLDRDSILRGAVTAASAAIPPTTTATGTPQKPATLPPIPPIPPFTASARLVAENRLIDVSDITATVLPGSTASATQKGATLQGHAVIALAPAPLLRLDLAGTRASLNPGTTLLAALGKAIPTAASLNFTSLTLHHRTQGTMLGPLHADILADRAGVRLATLDTELPGKAHLLIGRSSSHGSSFALTAPAPAATIEALRPAIPYLPRWPSALGPLTLGGTLHFRFGSAIRLDDLHGQFGGGKGPAATPASAFTGSIHLFPARNGTSARVATALAFQHLRLTPRILTALIAARGTAAGLNGPFALSAGQIDIDPATPRPATPHPVKPLIAGTHLVIEGALRPAAAGGGVALRLVSIRLGHAVAIGHGTVFADGAISAARLMMSGPDATATLQALGAAMMPHDSHAFAPPWLELGIWHHRFALAIAAAGTPARLHAGIALHLGAIRAAATPLIDLIGGTATGPISLHAPQATALLHAIGATPWLEPANGAEWPGPGSVSLRASGFATRHAVGLPDFMLSFAGSTASGQVAATLGPRPQIVGSIAADTLIVPDNHRLLTIADAALGGKVDLALPVITAHRLVQRDHTVARDLRVALDLHAGDPARILGLTIAHASALGGTIEGAAALTGPASGTTPLLSITGHLTGADAPTLAAIARANGVSLPLTAGTLDLAGHVIAKGTTPHLWMQSLTGSLTGSGQDLGVTGIDLAATGSALAHAISSPTGAKGALDATPADLPELATALTKAATSGKTTFASFTVSARIAGSVITLTQADLAGTTGKLDLSGTIDLAHRQTRLTARATPAIAGHKEPPVLTIGIDGSPAHPRGVLKMAPAITWISSHKPAPPAP</sequence>
<name>A0AAW9DRZ3_ACIAO</name>
<dbReference type="Proteomes" id="UP001279553">
    <property type="component" value="Unassembled WGS sequence"/>
</dbReference>
<evidence type="ECO:0000313" key="2">
    <source>
        <dbReference type="EMBL" id="MDX5931485.1"/>
    </source>
</evidence>
<protein>
    <submittedName>
        <fullName evidence="2">AsmA-like C-terminal region-containing protein</fullName>
    </submittedName>
</protein>
<dbReference type="InterPro" id="IPR007844">
    <property type="entry name" value="AsmA"/>
</dbReference>
<proteinExistence type="predicted"/>
<keyword evidence="3" id="KW-1185">Reference proteome</keyword>
<feature type="domain" description="AsmA" evidence="1">
    <location>
        <begin position="10"/>
        <end position="121"/>
    </location>
</feature>
<dbReference type="PANTHER" id="PTHR30441:SF4">
    <property type="entry name" value="PROTEIN ASMA"/>
    <property type="match status" value="1"/>
</dbReference>
<evidence type="ECO:0000313" key="3">
    <source>
        <dbReference type="Proteomes" id="UP001279553"/>
    </source>
</evidence>
<comment type="caution">
    <text evidence="2">The sequence shown here is derived from an EMBL/GenBank/DDBJ whole genome shotgun (WGS) entry which is preliminary data.</text>
</comment>
<reference evidence="2 3" key="1">
    <citation type="submission" date="2023-11" db="EMBL/GenBank/DDBJ databases">
        <title>MicrobeMod: A computational toolkit for identifying prokaryotic methylation and restriction-modification with nanopore sequencing.</title>
        <authorList>
            <person name="Crits-Christoph A."/>
            <person name="Kang S.C."/>
            <person name="Lee H."/>
            <person name="Ostrov N."/>
        </authorList>
    </citation>
    <scope>NUCLEOTIDE SEQUENCE [LARGE SCALE GENOMIC DNA]</scope>
    <source>
        <strain evidence="2 3">DSMZ 700</strain>
    </source>
</reference>
<accession>A0AAW9DRZ3</accession>
<evidence type="ECO:0000259" key="1">
    <source>
        <dbReference type="Pfam" id="PF05170"/>
    </source>
</evidence>
<dbReference type="GO" id="GO:0005886">
    <property type="term" value="C:plasma membrane"/>
    <property type="evidence" value="ECO:0007669"/>
    <property type="project" value="TreeGrafter"/>
</dbReference>